<dbReference type="SMART" id="SM00530">
    <property type="entry name" value="HTH_XRE"/>
    <property type="match status" value="1"/>
</dbReference>
<protein>
    <recommendedName>
        <fullName evidence="1">HTH cro/C1-type domain-containing protein</fullName>
    </recommendedName>
</protein>
<proteinExistence type="predicted"/>
<accession>X1VII2</accession>
<dbReference type="SUPFAM" id="SSF47413">
    <property type="entry name" value="lambda repressor-like DNA-binding domains"/>
    <property type="match status" value="1"/>
</dbReference>
<dbReference type="CDD" id="cd00093">
    <property type="entry name" value="HTH_XRE"/>
    <property type="match status" value="1"/>
</dbReference>
<dbReference type="GO" id="GO:0003677">
    <property type="term" value="F:DNA binding"/>
    <property type="evidence" value="ECO:0007669"/>
    <property type="project" value="InterPro"/>
</dbReference>
<comment type="caution">
    <text evidence="2">The sequence shown here is derived from an EMBL/GenBank/DDBJ whole genome shotgun (WGS) entry which is preliminary data.</text>
</comment>
<feature type="domain" description="HTH cro/C1-type" evidence="1">
    <location>
        <begin position="62"/>
        <end position="122"/>
    </location>
</feature>
<sequence>MLERIEEAYKTLVNEDQREYYDKNVLNLKRDKTFYKKESKKDIKILKEKQKDRSIRINGKVLKNIRELKGTTLEEISKKTKIGLSYLKAIEEDNYKVFPAEIFMKGFLKTYAKYLGLDPEEIVRNYTYTASQ</sequence>
<dbReference type="AlphaFoldDB" id="X1VII2"/>
<dbReference type="InterPro" id="IPR050400">
    <property type="entry name" value="Bact_Cytoskel_RodZ"/>
</dbReference>
<dbReference type="InterPro" id="IPR001387">
    <property type="entry name" value="Cro/C1-type_HTH"/>
</dbReference>
<gene>
    <name evidence="2" type="ORF">S12H4_42547</name>
</gene>
<dbReference type="Pfam" id="PF13413">
    <property type="entry name" value="HTH_25"/>
    <property type="match status" value="1"/>
</dbReference>
<name>X1VII2_9ZZZZ</name>
<dbReference type="PROSITE" id="PS50943">
    <property type="entry name" value="HTH_CROC1"/>
    <property type="match status" value="1"/>
</dbReference>
<organism evidence="2">
    <name type="scientific">marine sediment metagenome</name>
    <dbReference type="NCBI Taxonomy" id="412755"/>
    <lineage>
        <taxon>unclassified sequences</taxon>
        <taxon>metagenomes</taxon>
        <taxon>ecological metagenomes</taxon>
    </lineage>
</organism>
<dbReference type="EMBL" id="BARW01026050">
    <property type="protein sequence ID" value="GAJ14921.1"/>
    <property type="molecule type" value="Genomic_DNA"/>
</dbReference>
<reference evidence="2" key="1">
    <citation type="journal article" date="2014" name="Front. Microbiol.">
        <title>High frequency of phylogenetically diverse reductive dehalogenase-homologous genes in deep subseafloor sedimentary metagenomes.</title>
        <authorList>
            <person name="Kawai M."/>
            <person name="Futagami T."/>
            <person name="Toyoda A."/>
            <person name="Takaki Y."/>
            <person name="Nishi S."/>
            <person name="Hori S."/>
            <person name="Arai W."/>
            <person name="Tsubouchi T."/>
            <person name="Morono Y."/>
            <person name="Uchiyama I."/>
            <person name="Ito T."/>
            <person name="Fujiyama A."/>
            <person name="Inagaki F."/>
            <person name="Takami H."/>
        </authorList>
    </citation>
    <scope>NUCLEOTIDE SEQUENCE</scope>
    <source>
        <strain evidence="2">Expedition CK06-06</strain>
    </source>
</reference>
<evidence type="ECO:0000259" key="1">
    <source>
        <dbReference type="PROSITE" id="PS50943"/>
    </source>
</evidence>
<evidence type="ECO:0000313" key="2">
    <source>
        <dbReference type="EMBL" id="GAJ14921.1"/>
    </source>
</evidence>
<dbReference type="InterPro" id="IPR010982">
    <property type="entry name" value="Lambda_DNA-bd_dom_sf"/>
</dbReference>
<dbReference type="Gene3D" id="1.10.260.40">
    <property type="entry name" value="lambda repressor-like DNA-binding domains"/>
    <property type="match status" value="1"/>
</dbReference>
<dbReference type="PANTHER" id="PTHR34475:SF1">
    <property type="entry name" value="CYTOSKELETON PROTEIN RODZ"/>
    <property type="match status" value="1"/>
</dbReference>
<dbReference type="PANTHER" id="PTHR34475">
    <property type="match status" value="1"/>
</dbReference>